<keyword evidence="4 13" id="KW-0117">Actin capping</keyword>
<evidence type="ECO:0000256" key="9">
    <source>
        <dbReference type="ARBA" id="ARBA00022837"/>
    </source>
</evidence>
<dbReference type="Proteomes" id="UP001239994">
    <property type="component" value="Unassembled WGS sequence"/>
</dbReference>
<gene>
    <name evidence="15" type="ORF">P4O66_016876</name>
</gene>
<dbReference type="PANTHER" id="PTHR11977:SF29">
    <property type="entry name" value="GELSOLIN"/>
    <property type="match status" value="1"/>
</dbReference>
<dbReference type="GO" id="GO:0007417">
    <property type="term" value="P:central nervous system development"/>
    <property type="evidence" value="ECO:0007669"/>
    <property type="project" value="TreeGrafter"/>
</dbReference>
<dbReference type="FunFam" id="3.40.20.10:FF:000037">
    <property type="entry name" value="macrophage-capping protein-like isoform X2"/>
    <property type="match status" value="1"/>
</dbReference>
<feature type="domain" description="Gelsolin-like" evidence="14">
    <location>
        <begin position="705"/>
        <end position="749"/>
    </location>
</feature>
<dbReference type="CDD" id="cd11290">
    <property type="entry name" value="gelsolin_S1_like"/>
    <property type="match status" value="1"/>
</dbReference>
<comment type="similarity">
    <text evidence="2 13">Belongs to the villin/gelsolin family.</text>
</comment>
<dbReference type="EMBL" id="JAROKS010000023">
    <property type="protein sequence ID" value="KAK1788441.1"/>
    <property type="molecule type" value="Genomic_DNA"/>
</dbReference>
<name>A0AAD8YYR6_9TELE</name>
<dbReference type="CDD" id="cd11293">
    <property type="entry name" value="gelsolin_S4_like"/>
    <property type="match status" value="1"/>
</dbReference>
<dbReference type="CDD" id="cd11292">
    <property type="entry name" value="gelsolin_S3_like"/>
    <property type="match status" value="1"/>
</dbReference>
<dbReference type="InterPro" id="IPR007123">
    <property type="entry name" value="Gelsolin-like_dom"/>
</dbReference>
<dbReference type="FunFam" id="3.40.20.10:FF:000001">
    <property type="entry name" value="Gelsolin"/>
    <property type="match status" value="1"/>
</dbReference>
<feature type="domain" description="Gelsolin-like" evidence="14">
    <location>
        <begin position="583"/>
        <end position="664"/>
    </location>
</feature>
<dbReference type="GO" id="GO:0008154">
    <property type="term" value="P:actin polymerization or depolymerization"/>
    <property type="evidence" value="ECO:0007669"/>
    <property type="project" value="TreeGrafter"/>
</dbReference>
<dbReference type="FunFam" id="3.40.20.10:FF:000004">
    <property type="entry name" value="Gelsolin"/>
    <property type="match status" value="1"/>
</dbReference>
<dbReference type="FunFam" id="3.40.20.10:FF:000005">
    <property type="entry name" value="Gelsolin"/>
    <property type="match status" value="1"/>
</dbReference>
<dbReference type="GO" id="GO:0005546">
    <property type="term" value="F:phosphatidylinositol-4,5-bisphosphate binding"/>
    <property type="evidence" value="ECO:0007669"/>
    <property type="project" value="TreeGrafter"/>
</dbReference>
<accession>A0AAD8YYR6</accession>
<dbReference type="GO" id="GO:0060271">
    <property type="term" value="P:cilium assembly"/>
    <property type="evidence" value="ECO:0007669"/>
    <property type="project" value="UniProtKB-UniRule"/>
</dbReference>
<dbReference type="PANTHER" id="PTHR11977">
    <property type="entry name" value="VILLIN"/>
    <property type="match status" value="1"/>
</dbReference>
<evidence type="ECO:0000256" key="6">
    <source>
        <dbReference type="ARBA" id="ARBA00022723"/>
    </source>
</evidence>
<keyword evidence="8" id="KW-0970">Cilium biogenesis/degradation</keyword>
<keyword evidence="9" id="KW-0106">Calcium</keyword>
<dbReference type="SUPFAM" id="SSF55753">
    <property type="entry name" value="Actin depolymerizing proteins"/>
    <property type="match status" value="6"/>
</dbReference>
<feature type="domain" description="Gelsolin-like" evidence="14">
    <location>
        <begin position="204"/>
        <end position="286"/>
    </location>
</feature>
<evidence type="ECO:0000313" key="15">
    <source>
        <dbReference type="EMBL" id="KAK1788441.1"/>
    </source>
</evidence>
<dbReference type="GO" id="GO:0046872">
    <property type="term" value="F:metal ion binding"/>
    <property type="evidence" value="ECO:0007669"/>
    <property type="project" value="UniProtKB-KW"/>
</dbReference>
<proteinExistence type="inferred from homology"/>
<evidence type="ECO:0000256" key="3">
    <source>
        <dbReference type="ARBA" id="ARBA00018797"/>
    </source>
</evidence>
<feature type="domain" description="Gelsolin-like" evidence="14">
    <location>
        <begin position="325"/>
        <end position="395"/>
    </location>
</feature>
<evidence type="ECO:0000256" key="10">
    <source>
        <dbReference type="ARBA" id="ARBA00023203"/>
    </source>
</evidence>
<comment type="caution">
    <text evidence="15">The sequence shown here is derived from an EMBL/GenBank/DDBJ whole genome shotgun (WGS) entry which is preliminary data.</text>
</comment>
<dbReference type="CDD" id="cd11289">
    <property type="entry name" value="gelsolin_S2_like"/>
    <property type="match status" value="1"/>
</dbReference>
<dbReference type="Pfam" id="PF00626">
    <property type="entry name" value="Gelsolin"/>
    <property type="match status" value="6"/>
</dbReference>
<evidence type="ECO:0000259" key="14">
    <source>
        <dbReference type="Pfam" id="PF00626"/>
    </source>
</evidence>
<sequence>MEKISWLGCSSRSPPLPVNLPAFLLFSESPPYLSRETQLQDLCLTPQLGVYSPDLSGASFPLSAHRASLMEDRQNGSRTANSAFLLAESSLPQRGEKGTDQSVEKSAFSLNWEILAFFHCRAMESVAGPMFTSRLSHGRGTFKDNATPVTLLKETDASNLKDGALMKARPRTMRDLSPDSMVYHPEFEKAGQQPGLQVWRIEKFDLVAVPENLQGSFYTGDAYVVLNTIKQRSGSLQYDLHFWLGDFCTQDESGSAAIFTVQLDDHLGGKPIQFREVQGYESKTFLGYFKKGLQYMKGGVASGFKHVVTNEVVMQRVLQVKGRRVVRATEVPVAWDSFNQGDCFILDLGNEIYQWCGSKSNRFEKLKATQLAKGIRDNERSGRARLYVCDEGVERDKMLEVLGEKPDLPEGADDDLKADASNRQLAKLYKVSDASGTMSMALVADENPFSQSTLESTDCFILDHGSNGKIFVWKGKDANVEERKAAMKAADEFIKKMGYPKHTQVQILPEMGETPLFKQFFKNWRDVDQTEGLGVAYVSNHIAKIEKVPFDASTLHDSPAMAAQHGMIDNGRGEKQIWRIEGSDKVPVDPATYGQFYGGDSYIILYNYTHGGRQGHIIYIWQGLDSTPDETGASAILAVQLDDELGGGPVQVRVVQGKEPAHLMSLFDGKPMVVYKGGTSREGGQTEPAQTRLFQVRSNSAGGTRAVEVDVASSNLNSNDAFILVTPAGSYLWVGTGASDPEKTGARELCALLGVTVSEIPEGGETGDFWGALGGKAEYRTSARLKDKLDTHPPRLFGCSNKTGRFIIEEVPGEMVQEDLATDDVMILDTWDQVFVWIGNEAQEEEKSEAMASAARYIETDPAKRDPRTPIVKVKQGSEPPTFTGWFLGWDHDYWSSDPLERAMAELEL</sequence>
<dbReference type="GO" id="GO:0005615">
    <property type="term" value="C:extracellular space"/>
    <property type="evidence" value="ECO:0007669"/>
    <property type="project" value="TreeGrafter"/>
</dbReference>
<evidence type="ECO:0000256" key="7">
    <source>
        <dbReference type="ARBA" id="ARBA00022737"/>
    </source>
</evidence>
<dbReference type="FunFam" id="3.40.20.10:FF:000002">
    <property type="entry name" value="Gelsolin"/>
    <property type="match status" value="1"/>
</dbReference>
<evidence type="ECO:0000256" key="11">
    <source>
        <dbReference type="ARBA" id="ARBA00023212"/>
    </source>
</evidence>
<keyword evidence="16" id="KW-1185">Reference proteome</keyword>
<evidence type="ECO:0000313" key="16">
    <source>
        <dbReference type="Proteomes" id="UP001239994"/>
    </source>
</evidence>
<protein>
    <recommendedName>
        <fullName evidence="3 13">Gelsolin</fullName>
        <shortName evidence="13">ADF</shortName>
    </recommendedName>
    <alternativeName>
        <fullName evidence="13">Actin-depolymerizing factor</fullName>
    </alternativeName>
</protein>
<evidence type="ECO:0000256" key="8">
    <source>
        <dbReference type="ARBA" id="ARBA00022794"/>
    </source>
</evidence>
<evidence type="ECO:0000256" key="4">
    <source>
        <dbReference type="ARBA" id="ARBA00022467"/>
    </source>
</evidence>
<keyword evidence="11" id="KW-0206">Cytoskeleton</keyword>
<keyword evidence="5 13" id="KW-0963">Cytoplasm</keyword>
<dbReference type="GO" id="GO:0051014">
    <property type="term" value="P:actin filament severing"/>
    <property type="evidence" value="ECO:0007669"/>
    <property type="project" value="UniProtKB-UniRule"/>
</dbReference>
<dbReference type="CDD" id="cd11291">
    <property type="entry name" value="gelsolin_S6_like"/>
    <property type="match status" value="1"/>
</dbReference>
<dbReference type="SMART" id="SM00262">
    <property type="entry name" value="GEL"/>
    <property type="match status" value="6"/>
</dbReference>
<dbReference type="InterPro" id="IPR029006">
    <property type="entry name" value="ADF-H/Gelsolin-like_dom_sf"/>
</dbReference>
<evidence type="ECO:0000256" key="13">
    <source>
        <dbReference type="RuleBase" id="RU367130"/>
    </source>
</evidence>
<comment type="subcellular location">
    <subcellularLocation>
        <location evidence="1 13">Cytoplasm</location>
        <location evidence="1 13">Cytoskeleton</location>
    </subcellularLocation>
</comment>
<organism evidence="15 16">
    <name type="scientific">Electrophorus voltai</name>
    <dbReference type="NCBI Taxonomy" id="2609070"/>
    <lineage>
        <taxon>Eukaryota</taxon>
        <taxon>Metazoa</taxon>
        <taxon>Chordata</taxon>
        <taxon>Craniata</taxon>
        <taxon>Vertebrata</taxon>
        <taxon>Euteleostomi</taxon>
        <taxon>Actinopterygii</taxon>
        <taxon>Neopterygii</taxon>
        <taxon>Teleostei</taxon>
        <taxon>Ostariophysi</taxon>
        <taxon>Gymnotiformes</taxon>
        <taxon>Gymnotoidei</taxon>
        <taxon>Gymnotidae</taxon>
        <taxon>Electrophorus</taxon>
    </lineage>
</organism>
<evidence type="ECO:0000256" key="5">
    <source>
        <dbReference type="ARBA" id="ARBA00022490"/>
    </source>
</evidence>
<evidence type="ECO:0000256" key="12">
    <source>
        <dbReference type="ARBA" id="ARBA00025132"/>
    </source>
</evidence>
<evidence type="ECO:0000256" key="2">
    <source>
        <dbReference type="ARBA" id="ARBA00008418"/>
    </source>
</evidence>
<dbReference type="Gene3D" id="3.40.20.10">
    <property type="entry name" value="Severin"/>
    <property type="match status" value="6"/>
</dbReference>
<dbReference type="GO" id="GO:0051015">
    <property type="term" value="F:actin filament binding"/>
    <property type="evidence" value="ECO:0007669"/>
    <property type="project" value="UniProtKB-UniRule"/>
</dbReference>
<dbReference type="PRINTS" id="PR00597">
    <property type="entry name" value="GELSOLIN"/>
</dbReference>
<dbReference type="GO" id="GO:0015629">
    <property type="term" value="C:actin cytoskeleton"/>
    <property type="evidence" value="ECO:0007669"/>
    <property type="project" value="TreeGrafter"/>
</dbReference>
<feature type="domain" description="Gelsolin-like" evidence="14">
    <location>
        <begin position="445"/>
        <end position="517"/>
    </location>
</feature>
<dbReference type="FunFam" id="3.40.20.10:FF:000009">
    <property type="entry name" value="gelsolin isoform X1"/>
    <property type="match status" value="1"/>
</dbReference>
<dbReference type="GO" id="GO:0051016">
    <property type="term" value="P:barbed-end actin filament capping"/>
    <property type="evidence" value="ECO:0007669"/>
    <property type="project" value="UniProtKB-UniRule"/>
</dbReference>
<keyword evidence="7" id="KW-0677">Repeat</keyword>
<dbReference type="CDD" id="cd11288">
    <property type="entry name" value="gelsolin_S5_like"/>
    <property type="match status" value="1"/>
</dbReference>
<reference evidence="15" key="1">
    <citation type="submission" date="2023-03" db="EMBL/GenBank/DDBJ databases">
        <title>Electrophorus voltai genome.</title>
        <authorList>
            <person name="Bian C."/>
        </authorList>
    </citation>
    <scope>NUCLEOTIDE SEQUENCE</scope>
    <source>
        <strain evidence="15">CB-2022</strain>
        <tissue evidence="15">Muscle</tissue>
    </source>
</reference>
<dbReference type="InterPro" id="IPR007122">
    <property type="entry name" value="Villin/Gelsolin"/>
</dbReference>
<comment type="function">
    <text evidence="12 13">Calcium-regulated, actin-modulating protein that binds to the plus (or barbed) ends of actin monomers or filaments, preventing monomer exchange (end-blocking or capping). It can promote the assembly of monomers into filaments (nucleation) as well as sever filaments already formed. Plays a role in ciliogenesis.</text>
</comment>
<evidence type="ECO:0000256" key="1">
    <source>
        <dbReference type="ARBA" id="ARBA00004245"/>
    </source>
</evidence>
<keyword evidence="6" id="KW-0479">Metal-binding</keyword>
<dbReference type="GO" id="GO:0005737">
    <property type="term" value="C:cytoplasm"/>
    <property type="evidence" value="ECO:0007669"/>
    <property type="project" value="UniProtKB-UniRule"/>
</dbReference>
<keyword evidence="10 13" id="KW-0009">Actin-binding</keyword>
<dbReference type="AlphaFoldDB" id="A0AAD8YYR6"/>
<feature type="domain" description="Gelsolin-like" evidence="14">
    <location>
        <begin position="808"/>
        <end position="883"/>
    </location>
</feature>